<evidence type="ECO:0000256" key="1">
    <source>
        <dbReference type="SAM" id="Phobius"/>
    </source>
</evidence>
<keyword evidence="1" id="KW-0812">Transmembrane</keyword>
<gene>
    <name evidence="2" type="ORF">B0H16DRAFT_1583345</name>
</gene>
<keyword evidence="1" id="KW-0472">Membrane</keyword>
<comment type="caution">
    <text evidence="2">The sequence shown here is derived from an EMBL/GenBank/DDBJ whole genome shotgun (WGS) entry which is preliminary data.</text>
</comment>
<sequence>GGGAGRGGGAGYEFRALYAHRNRAQRVCSPHHLFVCASFLPSVLAFFPFWGTAASLRPACSSFAFSSRDAHFHVGSFPFTLSPWFLFPFGFIGRGWTDVEVEV</sequence>
<dbReference type="AlphaFoldDB" id="A0AAD7I049"/>
<evidence type="ECO:0000313" key="3">
    <source>
        <dbReference type="Proteomes" id="UP001215598"/>
    </source>
</evidence>
<protein>
    <submittedName>
        <fullName evidence="2">Uncharacterized protein</fullName>
    </submittedName>
</protein>
<feature type="transmembrane region" description="Helical" evidence="1">
    <location>
        <begin position="31"/>
        <end position="50"/>
    </location>
</feature>
<reference evidence="2" key="1">
    <citation type="submission" date="2023-03" db="EMBL/GenBank/DDBJ databases">
        <title>Massive genome expansion in bonnet fungi (Mycena s.s.) driven by repeated elements and novel gene families across ecological guilds.</title>
        <authorList>
            <consortium name="Lawrence Berkeley National Laboratory"/>
            <person name="Harder C.B."/>
            <person name="Miyauchi S."/>
            <person name="Viragh M."/>
            <person name="Kuo A."/>
            <person name="Thoen E."/>
            <person name="Andreopoulos B."/>
            <person name="Lu D."/>
            <person name="Skrede I."/>
            <person name="Drula E."/>
            <person name="Henrissat B."/>
            <person name="Morin E."/>
            <person name="Kohler A."/>
            <person name="Barry K."/>
            <person name="LaButti K."/>
            <person name="Morin E."/>
            <person name="Salamov A."/>
            <person name="Lipzen A."/>
            <person name="Mereny Z."/>
            <person name="Hegedus B."/>
            <person name="Baldrian P."/>
            <person name="Stursova M."/>
            <person name="Weitz H."/>
            <person name="Taylor A."/>
            <person name="Grigoriev I.V."/>
            <person name="Nagy L.G."/>
            <person name="Martin F."/>
            <person name="Kauserud H."/>
        </authorList>
    </citation>
    <scope>NUCLEOTIDE SEQUENCE</scope>
    <source>
        <strain evidence="2">CBHHK182m</strain>
    </source>
</reference>
<keyword evidence="1" id="KW-1133">Transmembrane helix</keyword>
<proteinExistence type="predicted"/>
<feature type="non-terminal residue" evidence="2">
    <location>
        <position position="103"/>
    </location>
</feature>
<organism evidence="2 3">
    <name type="scientific">Mycena metata</name>
    <dbReference type="NCBI Taxonomy" id="1033252"/>
    <lineage>
        <taxon>Eukaryota</taxon>
        <taxon>Fungi</taxon>
        <taxon>Dikarya</taxon>
        <taxon>Basidiomycota</taxon>
        <taxon>Agaricomycotina</taxon>
        <taxon>Agaricomycetes</taxon>
        <taxon>Agaricomycetidae</taxon>
        <taxon>Agaricales</taxon>
        <taxon>Marasmiineae</taxon>
        <taxon>Mycenaceae</taxon>
        <taxon>Mycena</taxon>
    </lineage>
</organism>
<feature type="transmembrane region" description="Helical" evidence="1">
    <location>
        <begin position="70"/>
        <end position="87"/>
    </location>
</feature>
<name>A0AAD7I049_9AGAR</name>
<accession>A0AAD7I049</accession>
<dbReference type="EMBL" id="JARKIB010000151">
    <property type="protein sequence ID" value="KAJ7731642.1"/>
    <property type="molecule type" value="Genomic_DNA"/>
</dbReference>
<evidence type="ECO:0000313" key="2">
    <source>
        <dbReference type="EMBL" id="KAJ7731642.1"/>
    </source>
</evidence>
<dbReference type="Proteomes" id="UP001215598">
    <property type="component" value="Unassembled WGS sequence"/>
</dbReference>
<keyword evidence="3" id="KW-1185">Reference proteome</keyword>